<dbReference type="PROSITE" id="PS51375">
    <property type="entry name" value="PPR"/>
    <property type="match status" value="5"/>
</dbReference>
<feature type="repeat" description="PPR" evidence="2">
    <location>
        <begin position="254"/>
        <end position="288"/>
    </location>
</feature>
<gene>
    <name evidence="3" type="ORF">C4D60_Mb03t04300</name>
</gene>
<feature type="repeat" description="PPR" evidence="2">
    <location>
        <begin position="557"/>
        <end position="591"/>
    </location>
</feature>
<dbReference type="Pfam" id="PF13041">
    <property type="entry name" value="PPR_2"/>
    <property type="match status" value="4"/>
</dbReference>
<reference evidence="3 4" key="1">
    <citation type="journal article" date="2019" name="Nat. Plants">
        <title>Genome sequencing of Musa balbisiana reveals subgenome evolution and function divergence in polyploid bananas.</title>
        <authorList>
            <person name="Yao X."/>
        </authorList>
    </citation>
    <scope>NUCLEOTIDE SEQUENCE [LARGE SCALE GENOMIC DNA]</scope>
    <source>
        <strain evidence="4">cv. DH-PKW</strain>
        <tissue evidence="3">Leaves</tissue>
    </source>
</reference>
<dbReference type="GO" id="GO:0003723">
    <property type="term" value="F:RNA binding"/>
    <property type="evidence" value="ECO:0007669"/>
    <property type="project" value="InterPro"/>
</dbReference>
<dbReference type="AlphaFoldDB" id="A0A4S8J7J2"/>
<evidence type="ECO:0008006" key="5">
    <source>
        <dbReference type="Google" id="ProtNLM"/>
    </source>
</evidence>
<dbReference type="InterPro" id="IPR046960">
    <property type="entry name" value="PPR_At4g14850-like_plant"/>
</dbReference>
<dbReference type="NCBIfam" id="TIGR00756">
    <property type="entry name" value="PPR"/>
    <property type="match status" value="6"/>
</dbReference>
<dbReference type="EMBL" id="PYDT01000006">
    <property type="protein sequence ID" value="THU57511.1"/>
    <property type="molecule type" value="Genomic_DNA"/>
</dbReference>
<name>A0A4S8J7J2_MUSBA</name>
<dbReference type="GO" id="GO:0009451">
    <property type="term" value="P:RNA modification"/>
    <property type="evidence" value="ECO:0007669"/>
    <property type="project" value="InterPro"/>
</dbReference>
<evidence type="ECO:0000313" key="4">
    <source>
        <dbReference type="Proteomes" id="UP000317650"/>
    </source>
</evidence>
<feature type="repeat" description="PPR" evidence="2">
    <location>
        <begin position="154"/>
        <end position="188"/>
    </location>
</feature>
<dbReference type="PANTHER" id="PTHR47926">
    <property type="entry name" value="PENTATRICOPEPTIDE REPEAT-CONTAINING PROTEIN"/>
    <property type="match status" value="1"/>
</dbReference>
<feature type="repeat" description="PPR" evidence="2">
    <location>
        <begin position="355"/>
        <end position="389"/>
    </location>
</feature>
<keyword evidence="1" id="KW-0677">Repeat</keyword>
<dbReference type="Pfam" id="PF01535">
    <property type="entry name" value="PPR"/>
    <property type="match status" value="2"/>
</dbReference>
<dbReference type="InterPro" id="IPR011990">
    <property type="entry name" value="TPR-like_helical_dom_sf"/>
</dbReference>
<dbReference type="FunFam" id="1.25.40.10:FF:000285">
    <property type="entry name" value="Pentatricopeptide repeat-containing protein, chloroplastic"/>
    <property type="match status" value="1"/>
</dbReference>
<evidence type="ECO:0000313" key="3">
    <source>
        <dbReference type="EMBL" id="THU57511.1"/>
    </source>
</evidence>
<proteinExistence type="predicted"/>
<comment type="caution">
    <text evidence="3">The sequence shown here is derived from an EMBL/GenBank/DDBJ whole genome shotgun (WGS) entry which is preliminary data.</text>
</comment>
<dbReference type="Gene3D" id="1.25.40.10">
    <property type="entry name" value="Tetratricopeptide repeat domain"/>
    <property type="match status" value="5"/>
</dbReference>
<evidence type="ECO:0000256" key="2">
    <source>
        <dbReference type="PROSITE-ProRule" id="PRU00708"/>
    </source>
</evidence>
<dbReference type="PANTHER" id="PTHR47926:SF347">
    <property type="entry name" value="PENTATRICOPEPTIDE REPEAT-CONTAINING PROTEIN"/>
    <property type="match status" value="1"/>
</dbReference>
<dbReference type="Proteomes" id="UP000317650">
    <property type="component" value="Chromosome 3"/>
</dbReference>
<dbReference type="InterPro" id="IPR002885">
    <property type="entry name" value="PPR_rpt"/>
</dbReference>
<evidence type="ECO:0000256" key="1">
    <source>
        <dbReference type="ARBA" id="ARBA00022737"/>
    </source>
</evidence>
<sequence>MLLSSPSLEIPLFQPYHILLHPHPLLTTKSTASCSASQRSSRHSLPPKSLRLLTEIPSFAADVEPIPDSFSSVARDPDDSSRGAAVVRRFDHGTLSSLLLSCSNLKAVKCLHAAAVRSSDASVTFVVNNLISAYVRFRELVAARKLFDGMPKRNVVSWTAMISGCLKMGLDDEVLRLFEALIESHVEANSLTYVCLLKSCGNLLEFELGRQIHSCVVKGNWSNKIVDSALVYFYAECGDLLGSSRVFARMSSKDVVTWTTMITAHVQRGHGYEALSMFQEMQDLGFSPNEFTVCSILKACGELKELRFGKQLHGAIVKKKFKEDVYVGSSLVNMYARCDEVLDARTVFDMMPKRNTITWTSLISGYSRCGLGEEAILLFRRMKRRRVFANNLTVVSILSACGSIGSLCLGKEVHAQIIKISGIGNIHIGSTLIWFYCKHGEYAYAARVLEAMPAKDVISWTAIISGLTSLGHGSEALEFLNDMLLEGVEPNPFTYSSALKACSKLEAITSGKWLHACVSKTSSLSNVFVGSALIDMYMRCGCTSDALRVFDTMQERNLVSWKMMVIGYAKNGLCQEALKFMYRMQEEGLYIDDYVLATVFGACGDVKWQLESPPTSCIVSS</sequence>
<dbReference type="STRING" id="52838.A0A4S8J7J2"/>
<dbReference type="FunFam" id="1.25.40.10:FF:000730">
    <property type="entry name" value="Pentatricopeptide repeat-containing protein, chloroplastic"/>
    <property type="match status" value="1"/>
</dbReference>
<organism evidence="3 4">
    <name type="scientific">Musa balbisiana</name>
    <name type="common">Banana</name>
    <dbReference type="NCBI Taxonomy" id="52838"/>
    <lineage>
        <taxon>Eukaryota</taxon>
        <taxon>Viridiplantae</taxon>
        <taxon>Streptophyta</taxon>
        <taxon>Embryophyta</taxon>
        <taxon>Tracheophyta</taxon>
        <taxon>Spermatophyta</taxon>
        <taxon>Magnoliopsida</taxon>
        <taxon>Liliopsida</taxon>
        <taxon>Zingiberales</taxon>
        <taxon>Musaceae</taxon>
        <taxon>Musa</taxon>
    </lineage>
</organism>
<dbReference type="FunFam" id="1.25.40.10:FF:000073">
    <property type="entry name" value="Pentatricopeptide repeat-containing protein chloroplastic"/>
    <property type="match status" value="1"/>
</dbReference>
<protein>
    <recommendedName>
        <fullName evidence="5">Pentacotripeptide-repeat region of PRORP domain-containing protein</fullName>
    </recommendedName>
</protein>
<feature type="repeat" description="PPR" evidence="2">
    <location>
        <begin position="456"/>
        <end position="490"/>
    </location>
</feature>
<keyword evidence="4" id="KW-1185">Reference proteome</keyword>
<accession>A0A4S8J7J2</accession>
<dbReference type="FunFam" id="1.25.40.10:FF:000338">
    <property type="entry name" value="Pentatricopeptide repeat-containing protein, chloroplastic"/>
    <property type="match status" value="1"/>
</dbReference>